<dbReference type="Gene3D" id="3.40.1050.10">
    <property type="entry name" value="Carbonic anhydrase"/>
    <property type="match status" value="1"/>
</dbReference>
<dbReference type="SMART" id="SM00947">
    <property type="entry name" value="Pro_CA"/>
    <property type="match status" value="1"/>
</dbReference>
<dbReference type="CDD" id="cd03379">
    <property type="entry name" value="beta_CA_cladeD"/>
    <property type="match status" value="1"/>
</dbReference>
<dbReference type="EMBL" id="MCHY01000011">
    <property type="protein sequence ID" value="RKD21698.1"/>
    <property type="molecule type" value="Genomic_DNA"/>
</dbReference>
<dbReference type="RefSeq" id="WP_120190810.1">
    <property type="nucleotide sequence ID" value="NZ_MCHY01000011.1"/>
</dbReference>
<evidence type="ECO:0000256" key="4">
    <source>
        <dbReference type="ARBA" id="ARBA00022833"/>
    </source>
</evidence>
<dbReference type="Proteomes" id="UP000284219">
    <property type="component" value="Unassembled WGS sequence"/>
</dbReference>
<sequence>MPLSEILRYNEEFVASKEYETYHTDKFPTKKMVILSCMDTRLIELLPKAMGLKNGDAKIIKNAGAIVKQPFGSIMRSILVAIYALKAEDVYVIGHHECGMTGLECGPLLDSMKDRGITQEMIEVLSHSGINLEGWLKGFKSVKEGVENSVEMIQNHPLLPKGTPVHGLIIDPDTGKLDLVVDGYANTVNA</sequence>
<evidence type="ECO:0000256" key="2">
    <source>
        <dbReference type="ARBA" id="ARBA00012925"/>
    </source>
</evidence>
<evidence type="ECO:0000313" key="8">
    <source>
        <dbReference type="Proteomes" id="UP000284219"/>
    </source>
</evidence>
<evidence type="ECO:0000256" key="3">
    <source>
        <dbReference type="ARBA" id="ARBA00022723"/>
    </source>
</evidence>
<comment type="caution">
    <text evidence="7">The sequence shown here is derived from an EMBL/GenBank/DDBJ whole genome shotgun (WGS) entry which is preliminary data.</text>
</comment>
<dbReference type="SUPFAM" id="SSF53056">
    <property type="entry name" value="beta-carbonic anhydrase, cab"/>
    <property type="match status" value="1"/>
</dbReference>
<evidence type="ECO:0000256" key="1">
    <source>
        <dbReference type="ARBA" id="ARBA00006217"/>
    </source>
</evidence>
<comment type="catalytic activity">
    <reaction evidence="5">
        <text>hydrogencarbonate + H(+) = CO2 + H2O</text>
        <dbReference type="Rhea" id="RHEA:10748"/>
        <dbReference type="ChEBI" id="CHEBI:15377"/>
        <dbReference type="ChEBI" id="CHEBI:15378"/>
        <dbReference type="ChEBI" id="CHEBI:16526"/>
        <dbReference type="ChEBI" id="CHEBI:17544"/>
        <dbReference type="EC" id="4.2.1.1"/>
    </reaction>
</comment>
<protein>
    <recommendedName>
        <fullName evidence="2">carbonic anhydrase</fullName>
        <ecNumber evidence="2">4.2.1.1</ecNumber>
    </recommendedName>
</protein>
<reference evidence="7 8" key="1">
    <citation type="submission" date="2016-08" db="EMBL/GenBank/DDBJ databases">
        <title>Novel Firmicute Genomes.</title>
        <authorList>
            <person name="Poppleton D.I."/>
            <person name="Gribaldo S."/>
        </authorList>
    </citation>
    <scope>NUCLEOTIDE SEQUENCE [LARGE SCALE GENOMIC DNA]</scope>
    <source>
        <strain evidence="7 8">RAOx-1</strain>
    </source>
</reference>
<gene>
    <name evidence="7" type="ORF">BEP19_13780</name>
</gene>
<evidence type="ECO:0000313" key="7">
    <source>
        <dbReference type="EMBL" id="RKD21698.1"/>
    </source>
</evidence>
<proteinExistence type="inferred from homology"/>
<name>A0A419SEF2_9BACL</name>
<accession>A0A419SEF2</accession>
<dbReference type="GO" id="GO:0004089">
    <property type="term" value="F:carbonate dehydratase activity"/>
    <property type="evidence" value="ECO:0007669"/>
    <property type="project" value="UniProtKB-EC"/>
</dbReference>
<dbReference type="GO" id="GO:0008270">
    <property type="term" value="F:zinc ion binding"/>
    <property type="evidence" value="ECO:0007669"/>
    <property type="project" value="InterPro"/>
</dbReference>
<feature type="binding site" evidence="6">
    <location>
        <position position="95"/>
    </location>
    <ligand>
        <name>Zn(2+)</name>
        <dbReference type="ChEBI" id="CHEBI:29105"/>
    </ligand>
</feature>
<dbReference type="PANTHER" id="PTHR43175">
    <property type="entry name" value="CARBONIC ANHYDRASE"/>
    <property type="match status" value="1"/>
</dbReference>
<feature type="binding site" evidence="6">
    <location>
        <position position="37"/>
    </location>
    <ligand>
        <name>Zn(2+)</name>
        <dbReference type="ChEBI" id="CHEBI:29105"/>
    </ligand>
</feature>
<evidence type="ECO:0000256" key="5">
    <source>
        <dbReference type="ARBA" id="ARBA00048348"/>
    </source>
</evidence>
<feature type="binding site" evidence="6">
    <location>
        <position position="39"/>
    </location>
    <ligand>
        <name>Zn(2+)</name>
        <dbReference type="ChEBI" id="CHEBI:29105"/>
    </ligand>
</feature>
<dbReference type="PANTHER" id="PTHR43175:SF3">
    <property type="entry name" value="CARBON DISULFIDE HYDROLASE"/>
    <property type="match status" value="1"/>
</dbReference>
<feature type="binding site" evidence="6">
    <location>
        <position position="98"/>
    </location>
    <ligand>
        <name>Zn(2+)</name>
        <dbReference type="ChEBI" id="CHEBI:29105"/>
    </ligand>
</feature>
<dbReference type="InterPro" id="IPR001765">
    <property type="entry name" value="Carbonic_anhydrase"/>
</dbReference>
<comment type="cofactor">
    <cofactor evidence="6">
        <name>Zn(2+)</name>
        <dbReference type="ChEBI" id="CHEBI:29105"/>
    </cofactor>
    <text evidence="6">Binds 1 zinc ion per subunit.</text>
</comment>
<dbReference type="EC" id="4.2.1.1" evidence="2"/>
<evidence type="ECO:0000256" key="6">
    <source>
        <dbReference type="PIRSR" id="PIRSR601765-1"/>
    </source>
</evidence>
<keyword evidence="8" id="KW-1185">Reference proteome</keyword>
<dbReference type="OrthoDB" id="9792260at2"/>
<organism evidence="7 8">
    <name type="scientific">Ammoniphilus oxalaticus</name>
    <dbReference type="NCBI Taxonomy" id="66863"/>
    <lineage>
        <taxon>Bacteria</taxon>
        <taxon>Bacillati</taxon>
        <taxon>Bacillota</taxon>
        <taxon>Bacilli</taxon>
        <taxon>Bacillales</taxon>
        <taxon>Paenibacillaceae</taxon>
        <taxon>Aneurinibacillus group</taxon>
        <taxon>Ammoniphilus</taxon>
    </lineage>
</organism>
<keyword evidence="3 6" id="KW-0479">Metal-binding</keyword>
<dbReference type="InterPro" id="IPR036874">
    <property type="entry name" value="Carbonic_anhydrase_sf"/>
</dbReference>
<comment type="similarity">
    <text evidence="1">Belongs to the beta-class carbonic anhydrase family.</text>
</comment>
<dbReference type="Pfam" id="PF00484">
    <property type="entry name" value="Pro_CA"/>
    <property type="match status" value="1"/>
</dbReference>
<keyword evidence="4 6" id="KW-0862">Zinc</keyword>
<dbReference type="AlphaFoldDB" id="A0A419SEF2"/>